<evidence type="ECO:0000259" key="9">
    <source>
        <dbReference type="PROSITE" id="PS51161"/>
    </source>
</evidence>
<comment type="caution">
    <text evidence="10">The sequence shown here is derived from an EMBL/GenBank/DDBJ whole genome shotgun (WGS) entry which is preliminary data.</text>
</comment>
<evidence type="ECO:0000256" key="7">
    <source>
        <dbReference type="ARBA" id="ARBA00023163"/>
    </source>
</evidence>
<dbReference type="InterPro" id="IPR005144">
    <property type="entry name" value="ATP-cone_dom"/>
</dbReference>
<evidence type="ECO:0000256" key="5">
    <source>
        <dbReference type="ARBA" id="ARBA00023015"/>
    </source>
</evidence>
<dbReference type="Pfam" id="PF22811">
    <property type="entry name" value="Zn_ribbon_NrdR"/>
    <property type="match status" value="1"/>
</dbReference>
<accession>A0A968GL56</accession>
<dbReference type="PANTHER" id="PTHR30455">
    <property type="entry name" value="TRANSCRIPTIONAL REPRESSOR NRDR"/>
    <property type="match status" value="1"/>
</dbReference>
<comment type="function">
    <text evidence="8">Negatively regulates transcription of bacterial ribonucleotide reductase nrd genes and operons by binding to NrdR-boxes.</text>
</comment>
<keyword evidence="5 8" id="KW-0805">Transcription regulation</keyword>
<keyword evidence="6 8" id="KW-0238">DNA-binding</keyword>
<gene>
    <name evidence="8 10" type="primary">nrdR</name>
    <name evidence="10" type="ORF">HCT48_06300</name>
</gene>
<keyword evidence="1 8" id="KW-0678">Repressor</keyword>
<feature type="zinc finger region" evidence="8">
    <location>
        <begin position="3"/>
        <end position="34"/>
    </location>
</feature>
<dbReference type="RefSeq" id="WP_167695897.1">
    <property type="nucleotide sequence ID" value="NZ_CP118181.1"/>
</dbReference>
<dbReference type="AlphaFoldDB" id="A0A968GL56"/>
<evidence type="ECO:0000256" key="3">
    <source>
        <dbReference type="ARBA" id="ARBA00022771"/>
    </source>
</evidence>
<proteinExistence type="inferred from homology"/>
<dbReference type="GO" id="GO:0005524">
    <property type="term" value="F:ATP binding"/>
    <property type="evidence" value="ECO:0007669"/>
    <property type="project" value="UniProtKB-UniRule"/>
</dbReference>
<feature type="domain" description="ATP-cone" evidence="9">
    <location>
        <begin position="49"/>
        <end position="141"/>
    </location>
</feature>
<dbReference type="Pfam" id="PF03477">
    <property type="entry name" value="ATP-cone"/>
    <property type="match status" value="1"/>
</dbReference>
<keyword evidence="3 8" id="KW-0863">Zinc-finger</keyword>
<protein>
    <recommendedName>
        <fullName evidence="8">Transcriptional repressor NrdR</fullName>
    </recommendedName>
</protein>
<evidence type="ECO:0000256" key="6">
    <source>
        <dbReference type="ARBA" id="ARBA00023125"/>
    </source>
</evidence>
<keyword evidence="8" id="KW-0479">Metal-binding</keyword>
<keyword evidence="7 8" id="KW-0804">Transcription</keyword>
<dbReference type="PROSITE" id="PS51161">
    <property type="entry name" value="ATP_CONE"/>
    <property type="match status" value="1"/>
</dbReference>
<comment type="cofactor">
    <cofactor evidence="8">
        <name>Zn(2+)</name>
        <dbReference type="ChEBI" id="CHEBI:29105"/>
    </cofactor>
    <text evidence="8">Binds 1 zinc ion.</text>
</comment>
<keyword evidence="2 8" id="KW-0547">Nucleotide-binding</keyword>
<evidence type="ECO:0000313" key="10">
    <source>
        <dbReference type="EMBL" id="NIZ69820.1"/>
    </source>
</evidence>
<name>A0A968GL56_9SPIO</name>
<evidence type="ECO:0000256" key="4">
    <source>
        <dbReference type="ARBA" id="ARBA00022840"/>
    </source>
</evidence>
<dbReference type="GO" id="GO:0045892">
    <property type="term" value="P:negative regulation of DNA-templated transcription"/>
    <property type="evidence" value="ECO:0007669"/>
    <property type="project" value="UniProtKB-UniRule"/>
</dbReference>
<dbReference type="HAMAP" id="MF_00440">
    <property type="entry name" value="NrdR"/>
    <property type="match status" value="1"/>
</dbReference>
<keyword evidence="4 8" id="KW-0067">ATP-binding</keyword>
<dbReference type="InterPro" id="IPR055173">
    <property type="entry name" value="NrdR-like_N"/>
</dbReference>
<evidence type="ECO:0000256" key="8">
    <source>
        <dbReference type="HAMAP-Rule" id="MF_00440"/>
    </source>
</evidence>
<dbReference type="Proteomes" id="UP000778951">
    <property type="component" value="Unassembled WGS sequence"/>
</dbReference>
<dbReference type="GO" id="GO:0008270">
    <property type="term" value="F:zinc ion binding"/>
    <property type="evidence" value="ECO:0007669"/>
    <property type="project" value="UniProtKB-UniRule"/>
</dbReference>
<keyword evidence="11" id="KW-1185">Reference proteome</keyword>
<dbReference type="InterPro" id="IPR003796">
    <property type="entry name" value="RNR_NrdR-like"/>
</dbReference>
<dbReference type="GO" id="GO:0003677">
    <property type="term" value="F:DNA binding"/>
    <property type="evidence" value="ECO:0007669"/>
    <property type="project" value="UniProtKB-KW"/>
</dbReference>
<reference evidence="10" key="1">
    <citation type="submission" date="2020-03" db="EMBL/GenBank/DDBJ databases">
        <title>Spirochaetal bacteria isolated from arthropods constitute a novel genus Entomospira genus novum within the order Spirochaetales.</title>
        <authorList>
            <person name="Grana-Miraglia L."/>
            <person name="Sikutova S."/>
            <person name="Fingerle V."/>
            <person name="Sing A."/>
            <person name="Castillo-Ramirez S."/>
            <person name="Margos G."/>
            <person name="Rudolf I."/>
        </authorList>
    </citation>
    <scope>NUCLEOTIDE SEQUENCE</scope>
    <source>
        <strain evidence="10">BR149</strain>
    </source>
</reference>
<organism evidence="10 11">
    <name type="scientific">Entomospira culicis</name>
    <dbReference type="NCBI Taxonomy" id="2719989"/>
    <lineage>
        <taxon>Bacteria</taxon>
        <taxon>Pseudomonadati</taxon>
        <taxon>Spirochaetota</taxon>
        <taxon>Spirochaetia</taxon>
        <taxon>Spirochaetales</taxon>
        <taxon>Spirochaetaceae</taxon>
        <taxon>Entomospira</taxon>
    </lineage>
</organism>
<dbReference type="NCBIfam" id="TIGR00244">
    <property type="entry name" value="transcriptional regulator NrdR"/>
    <property type="match status" value="1"/>
</dbReference>
<sequence>MYCPHCGADEMKVLETRESEMTNSIRRRRECLACGRRFTSYESIKQPPITVLKKSGKREPFRSEKIKASLDLALRKRPISQEAIAIAQKEMEKEIFFRASDRGHIESKTIGEIILSHLKELDGAAYVRFASVYFSFSDVKAFISFIENMPEKGSL</sequence>
<evidence type="ECO:0000256" key="2">
    <source>
        <dbReference type="ARBA" id="ARBA00022741"/>
    </source>
</evidence>
<evidence type="ECO:0000256" key="1">
    <source>
        <dbReference type="ARBA" id="ARBA00022491"/>
    </source>
</evidence>
<dbReference type="PANTHER" id="PTHR30455:SF2">
    <property type="entry name" value="TRANSCRIPTIONAL REPRESSOR NRDR"/>
    <property type="match status" value="1"/>
</dbReference>
<keyword evidence="8" id="KW-0862">Zinc</keyword>
<comment type="similarity">
    <text evidence="8">Belongs to the NrdR family.</text>
</comment>
<dbReference type="EMBL" id="JAATLM010000001">
    <property type="protein sequence ID" value="NIZ69820.1"/>
    <property type="molecule type" value="Genomic_DNA"/>
</dbReference>
<evidence type="ECO:0000313" key="11">
    <source>
        <dbReference type="Proteomes" id="UP000778951"/>
    </source>
</evidence>